<dbReference type="PANTHER" id="PTHR33885:SF3">
    <property type="entry name" value="PHAGE SHOCK PROTEIN C"/>
    <property type="match status" value="1"/>
</dbReference>
<dbReference type="InterPro" id="IPR007168">
    <property type="entry name" value="Phageshock_PspC_N"/>
</dbReference>
<keyword evidence="3 6" id="KW-0812">Transmembrane</keyword>
<dbReference type="OrthoDB" id="7359894at2"/>
<keyword evidence="4 6" id="KW-1133">Transmembrane helix</keyword>
<feature type="transmembrane region" description="Helical" evidence="6">
    <location>
        <begin position="33"/>
        <end position="55"/>
    </location>
</feature>
<organism evidence="9 10">
    <name type="scientific">Williamsia marianensis</name>
    <dbReference type="NCBI Taxonomy" id="85044"/>
    <lineage>
        <taxon>Bacteria</taxon>
        <taxon>Bacillati</taxon>
        <taxon>Actinomycetota</taxon>
        <taxon>Actinomycetes</taxon>
        <taxon>Mycobacteriales</taxon>
        <taxon>Nocardiaceae</taxon>
        <taxon>Williamsia</taxon>
    </lineage>
</organism>
<evidence type="ECO:0000256" key="1">
    <source>
        <dbReference type="ARBA" id="ARBA00004162"/>
    </source>
</evidence>
<evidence type="ECO:0000313" key="11">
    <source>
        <dbReference type="Proteomes" id="UP001185792"/>
    </source>
</evidence>
<dbReference type="AlphaFoldDB" id="A0A495K2H7"/>
<evidence type="ECO:0000313" key="9">
    <source>
        <dbReference type="EMBL" id="RKR94692.1"/>
    </source>
</evidence>
<dbReference type="Proteomes" id="UP001185792">
    <property type="component" value="Unassembled WGS sequence"/>
</dbReference>
<dbReference type="Proteomes" id="UP000274762">
    <property type="component" value="Unassembled WGS sequence"/>
</dbReference>
<evidence type="ECO:0000256" key="6">
    <source>
        <dbReference type="SAM" id="Phobius"/>
    </source>
</evidence>
<keyword evidence="5 6" id="KW-0472">Membrane</keyword>
<comment type="subcellular location">
    <subcellularLocation>
        <location evidence="1">Cell membrane</location>
        <topology evidence="1">Single-pass membrane protein</topology>
    </subcellularLocation>
</comment>
<evidence type="ECO:0000256" key="3">
    <source>
        <dbReference type="ARBA" id="ARBA00022692"/>
    </source>
</evidence>
<reference evidence="9 10" key="1">
    <citation type="submission" date="2018-10" db="EMBL/GenBank/DDBJ databases">
        <title>Sequencing the genomes of 1000 actinobacteria strains.</title>
        <authorList>
            <person name="Klenk H.-P."/>
        </authorList>
    </citation>
    <scope>NUCLEOTIDE SEQUENCE [LARGE SCALE GENOMIC DNA]</scope>
    <source>
        <strain evidence="9 10">DSM 44343</strain>
    </source>
</reference>
<feature type="domain" description="Phage shock protein PspC N-terminal" evidence="7">
    <location>
        <begin position="3"/>
        <end position="58"/>
    </location>
</feature>
<dbReference type="EMBL" id="JAWLUM010000007">
    <property type="protein sequence ID" value="MDV7136955.1"/>
    <property type="molecule type" value="Genomic_DNA"/>
</dbReference>
<reference evidence="8 11" key="2">
    <citation type="submission" date="2023-10" db="EMBL/GenBank/DDBJ databases">
        <title>Development of a sustainable strategy for remediation of hydrocarbon-contaminated territories based on the waste exchange concept.</title>
        <authorList>
            <person name="Krivoruchko A."/>
        </authorList>
    </citation>
    <scope>NUCLEOTIDE SEQUENCE [LARGE SCALE GENOMIC DNA]</scope>
    <source>
        <strain evidence="8 11">IEGM 1236</strain>
    </source>
</reference>
<keyword evidence="2" id="KW-1003">Cell membrane</keyword>
<name>A0A495K2H7_WILMA</name>
<dbReference type="EMBL" id="RBKV01000001">
    <property type="protein sequence ID" value="RKR94692.1"/>
    <property type="molecule type" value="Genomic_DNA"/>
</dbReference>
<evidence type="ECO:0000259" key="7">
    <source>
        <dbReference type="Pfam" id="PF04024"/>
    </source>
</evidence>
<dbReference type="Pfam" id="PF04024">
    <property type="entry name" value="PspC"/>
    <property type="match status" value="1"/>
</dbReference>
<gene>
    <name evidence="9" type="ORF">DFJ75_1493</name>
    <name evidence="8" type="ORF">R4198_24965</name>
</gene>
<keyword evidence="11" id="KW-1185">Reference proteome</keyword>
<evidence type="ECO:0000256" key="4">
    <source>
        <dbReference type="ARBA" id="ARBA00022989"/>
    </source>
</evidence>
<sequence length="71" mass="7601">MDELVRVSEGRMLGGVCTGIARRYGWDVNAVRVAFVVSCLLPGPQLVVYLALWLVMPMQGKTVPAGGVTPV</sequence>
<protein>
    <submittedName>
        <fullName evidence="9">Phage shock protein C (PspC) family protein</fullName>
    </submittedName>
    <submittedName>
        <fullName evidence="8">PspC domain-containing protein</fullName>
    </submittedName>
</protein>
<dbReference type="PANTHER" id="PTHR33885">
    <property type="entry name" value="PHAGE SHOCK PROTEIN C"/>
    <property type="match status" value="1"/>
</dbReference>
<accession>A0A495K2H7</accession>
<evidence type="ECO:0000313" key="8">
    <source>
        <dbReference type="EMBL" id="MDV7136955.1"/>
    </source>
</evidence>
<dbReference type="InterPro" id="IPR052027">
    <property type="entry name" value="PspC"/>
</dbReference>
<comment type="caution">
    <text evidence="9">The sequence shown here is derived from an EMBL/GenBank/DDBJ whole genome shotgun (WGS) entry which is preliminary data.</text>
</comment>
<evidence type="ECO:0000256" key="5">
    <source>
        <dbReference type="ARBA" id="ARBA00023136"/>
    </source>
</evidence>
<dbReference type="GO" id="GO:0005886">
    <property type="term" value="C:plasma membrane"/>
    <property type="evidence" value="ECO:0007669"/>
    <property type="project" value="UniProtKB-SubCell"/>
</dbReference>
<proteinExistence type="predicted"/>
<evidence type="ECO:0000313" key="10">
    <source>
        <dbReference type="Proteomes" id="UP000274762"/>
    </source>
</evidence>
<dbReference type="RefSeq" id="WP_062800784.1">
    <property type="nucleotide sequence ID" value="NZ_CBCRXS010000015.1"/>
</dbReference>
<evidence type="ECO:0000256" key="2">
    <source>
        <dbReference type="ARBA" id="ARBA00022475"/>
    </source>
</evidence>